<name>A0ACC2QN72_9NEOP</name>
<accession>A0ACC2QN72</accession>
<dbReference type="EMBL" id="CM056792">
    <property type="protein sequence ID" value="KAJ8721797.1"/>
    <property type="molecule type" value="Genomic_DNA"/>
</dbReference>
<comment type="caution">
    <text evidence="1">The sequence shown here is derived from an EMBL/GenBank/DDBJ whole genome shotgun (WGS) entry which is preliminary data.</text>
</comment>
<organism evidence="1 2">
    <name type="scientific">Mythimna loreyi</name>
    <dbReference type="NCBI Taxonomy" id="667449"/>
    <lineage>
        <taxon>Eukaryota</taxon>
        <taxon>Metazoa</taxon>
        <taxon>Ecdysozoa</taxon>
        <taxon>Arthropoda</taxon>
        <taxon>Hexapoda</taxon>
        <taxon>Insecta</taxon>
        <taxon>Pterygota</taxon>
        <taxon>Neoptera</taxon>
        <taxon>Endopterygota</taxon>
        <taxon>Lepidoptera</taxon>
        <taxon>Glossata</taxon>
        <taxon>Ditrysia</taxon>
        <taxon>Noctuoidea</taxon>
        <taxon>Noctuidae</taxon>
        <taxon>Noctuinae</taxon>
        <taxon>Hadenini</taxon>
        <taxon>Mythimna</taxon>
    </lineage>
</organism>
<keyword evidence="2" id="KW-1185">Reference proteome</keyword>
<reference evidence="1" key="1">
    <citation type="submission" date="2023-03" db="EMBL/GenBank/DDBJ databases">
        <title>Chromosome-level genomes of two armyworms, Mythimna separata and Mythimna loreyi, provide insights into the biosynthesis and reception of sex pheromones.</title>
        <authorList>
            <person name="Zhao H."/>
        </authorList>
    </citation>
    <scope>NUCLEOTIDE SEQUENCE</scope>
    <source>
        <strain evidence="1">BeijingLab</strain>
    </source>
</reference>
<proteinExistence type="predicted"/>
<protein>
    <submittedName>
        <fullName evidence="1">Uncharacterized protein</fullName>
    </submittedName>
</protein>
<evidence type="ECO:0000313" key="2">
    <source>
        <dbReference type="Proteomes" id="UP001231649"/>
    </source>
</evidence>
<dbReference type="Proteomes" id="UP001231649">
    <property type="component" value="Chromosome 16"/>
</dbReference>
<evidence type="ECO:0000313" key="1">
    <source>
        <dbReference type="EMBL" id="KAJ8721797.1"/>
    </source>
</evidence>
<gene>
    <name evidence="1" type="ORF">PYW08_004199</name>
</gene>
<sequence length="410" mass="44956">MCKNKIFGIRHLQGLLLFFAMVLSIAMRVNISVAIVAMTDKDNEDTFDWNMQTQSVVFSSFFWGYIVLQIPSGILAAKYGGMILITMAIAVNSAVSLLIPYGAHHGGWKALCLLRGIQGLSQGCLYPTMHHLIGKWVPVEEKGRIGTLIYGGSMLGTAIQLIASGYIADYWGWPAIFYVNGCLAAIWVMFYLFLGADSPQKSRYISIEEKLFIQTSLGQTDDQKILKTPWKKLATSIPFVSLVVVHCGHNWGFWTLMTEMPSYMKLVLDVDIKSNGVLSALPYLAMYMFSFPCGFISDYGLKKKWFSLNTCRKVSNSIGEFGPAIALIALCHSPPGDVTLAVGLLTVVVGLNAAHLTGFMLVHIDMAPNFAGIMMGITKFFANFVSIVAPLIAGLILKEQKSTCLGANSI</sequence>